<feature type="compositionally biased region" description="Low complexity" evidence="1">
    <location>
        <begin position="17"/>
        <end position="31"/>
    </location>
</feature>
<evidence type="ECO:0000313" key="3">
    <source>
        <dbReference type="Proteomes" id="UP000193467"/>
    </source>
</evidence>
<comment type="caution">
    <text evidence="2">The sequence shown here is derived from an EMBL/GenBank/DDBJ whole genome shotgun (WGS) entry which is preliminary data.</text>
</comment>
<dbReference type="InParanoid" id="A0A1Y2G4K5"/>
<reference evidence="2 3" key="1">
    <citation type="submission" date="2016-07" db="EMBL/GenBank/DDBJ databases">
        <title>Pervasive Adenine N6-methylation of Active Genes in Fungi.</title>
        <authorList>
            <consortium name="DOE Joint Genome Institute"/>
            <person name="Mondo S.J."/>
            <person name="Dannebaum R.O."/>
            <person name="Kuo R.C."/>
            <person name="Labutti K."/>
            <person name="Haridas S."/>
            <person name="Kuo A."/>
            <person name="Salamov A."/>
            <person name="Ahrendt S.R."/>
            <person name="Lipzen A."/>
            <person name="Sullivan W."/>
            <person name="Andreopoulos W.B."/>
            <person name="Clum A."/>
            <person name="Lindquist E."/>
            <person name="Daum C."/>
            <person name="Ramamoorthy G.K."/>
            <person name="Gryganskyi A."/>
            <person name="Culley D."/>
            <person name="Magnuson J.K."/>
            <person name="James T.Y."/>
            <person name="O'Malley M.A."/>
            <person name="Stajich J.E."/>
            <person name="Spatafora J.W."/>
            <person name="Visel A."/>
            <person name="Grigoriev I.V."/>
        </authorList>
    </citation>
    <scope>NUCLEOTIDE SEQUENCE [LARGE SCALE GENOMIC DNA]</scope>
    <source>
        <strain evidence="2 3">62-1032</strain>
    </source>
</reference>
<protein>
    <submittedName>
        <fullName evidence="2">Uncharacterized protein</fullName>
    </submittedName>
</protein>
<dbReference type="AlphaFoldDB" id="A0A1Y2G4K5"/>
<dbReference type="OrthoDB" id="2529772at2759"/>
<gene>
    <name evidence="2" type="ORF">BCR35DRAFT_74868</name>
</gene>
<evidence type="ECO:0000313" key="2">
    <source>
        <dbReference type="EMBL" id="ORY91720.1"/>
    </source>
</evidence>
<accession>A0A1Y2G4K5</accession>
<organism evidence="2 3">
    <name type="scientific">Leucosporidium creatinivorum</name>
    <dbReference type="NCBI Taxonomy" id="106004"/>
    <lineage>
        <taxon>Eukaryota</taxon>
        <taxon>Fungi</taxon>
        <taxon>Dikarya</taxon>
        <taxon>Basidiomycota</taxon>
        <taxon>Pucciniomycotina</taxon>
        <taxon>Microbotryomycetes</taxon>
        <taxon>Leucosporidiales</taxon>
        <taxon>Leucosporidium</taxon>
    </lineage>
</organism>
<dbReference type="EMBL" id="MCGR01000002">
    <property type="protein sequence ID" value="ORY91720.1"/>
    <property type="molecule type" value="Genomic_DNA"/>
</dbReference>
<sequence>MPPLETISDDEPFPPQASTSATNTAPNAPSPTVLPRSSSADSMPPLETIHDPGQEGDAEDEDDDDYETEEDDEDDYDTYDDEDDYDEDEDSDDEAIYPDGLPLDPLLPLLYLSRPFLHTARKKLYRRINLVSVWQASLLLRSLKAPQHAARNAVEDSEDPDGDKNHLAHLVRSLNLDARGDMSLGRGGAEVYFELMNMCKNLEEIRILPSLLKSATKPFLATLRSLTKLKKVDLASGTDPEKPFVLTTARVIRLMRESWPELEELVAVGLKGSDFGPVSEQSIMWDEDLEDMLLEGNLKAMFGGSATQGEKRSKPKGLKTLKLLDPDAYEDELSLLLKHSADTLIKLQISRPSQELSRWGLASIFLNYGSNLTSVVLDCPGSWQPMAKPTIKRAFPCKRKDYKAGAPSDKDVSLVS</sequence>
<proteinExistence type="predicted"/>
<feature type="region of interest" description="Disordered" evidence="1">
    <location>
        <begin position="1"/>
        <end position="100"/>
    </location>
</feature>
<feature type="compositionally biased region" description="Acidic residues" evidence="1">
    <location>
        <begin position="54"/>
        <end position="96"/>
    </location>
</feature>
<name>A0A1Y2G4K5_9BASI</name>
<dbReference type="Proteomes" id="UP000193467">
    <property type="component" value="Unassembled WGS sequence"/>
</dbReference>
<keyword evidence="3" id="KW-1185">Reference proteome</keyword>
<evidence type="ECO:0000256" key="1">
    <source>
        <dbReference type="SAM" id="MobiDB-lite"/>
    </source>
</evidence>